<evidence type="ECO:0000259" key="1">
    <source>
        <dbReference type="PROSITE" id="PS51186"/>
    </source>
</evidence>
<feature type="domain" description="N-acetyltransferase" evidence="1">
    <location>
        <begin position="2"/>
        <end position="154"/>
    </location>
</feature>
<dbReference type="Proteomes" id="UP000838686">
    <property type="component" value="Unassembled WGS sequence"/>
</dbReference>
<dbReference type="InterPro" id="IPR016181">
    <property type="entry name" value="Acyl_CoA_acyltransferase"/>
</dbReference>
<keyword evidence="3" id="KW-1185">Reference proteome</keyword>
<reference evidence="2" key="1">
    <citation type="submission" date="2022-01" db="EMBL/GenBank/DDBJ databases">
        <authorList>
            <person name="Criscuolo A."/>
        </authorList>
    </citation>
    <scope>NUCLEOTIDE SEQUENCE</scope>
    <source>
        <strain evidence="2">CIP111893</strain>
    </source>
</reference>
<dbReference type="PROSITE" id="PS51186">
    <property type="entry name" value="GNAT"/>
    <property type="match status" value="1"/>
</dbReference>
<name>A0ABN8GYJ7_9BACL</name>
<evidence type="ECO:0000313" key="3">
    <source>
        <dbReference type="Proteomes" id="UP000838686"/>
    </source>
</evidence>
<organism evidence="2 3">
    <name type="scientific">Paenibacillus plantiphilus</name>
    <dbReference type="NCBI Taxonomy" id="2905650"/>
    <lineage>
        <taxon>Bacteria</taxon>
        <taxon>Bacillati</taxon>
        <taxon>Bacillota</taxon>
        <taxon>Bacilli</taxon>
        <taxon>Bacillales</taxon>
        <taxon>Paenibacillaceae</taxon>
        <taxon>Paenibacillus</taxon>
    </lineage>
</organism>
<dbReference type="RefSeq" id="WP_236344902.1">
    <property type="nucleotide sequence ID" value="NZ_CAKMMF010000031.1"/>
</dbReference>
<dbReference type="CDD" id="cd04301">
    <property type="entry name" value="NAT_SF"/>
    <property type="match status" value="1"/>
</dbReference>
<accession>A0ABN8GYJ7</accession>
<dbReference type="SUPFAM" id="SSF55729">
    <property type="entry name" value="Acyl-CoA N-acyltransferases (Nat)"/>
    <property type="match status" value="1"/>
</dbReference>
<dbReference type="Gene3D" id="3.40.630.30">
    <property type="match status" value="1"/>
</dbReference>
<dbReference type="EMBL" id="CAKMMF010000031">
    <property type="protein sequence ID" value="CAH1218547.1"/>
    <property type="molecule type" value="Genomic_DNA"/>
</dbReference>
<comment type="caution">
    <text evidence="2">The sequence shown here is derived from an EMBL/GenBank/DDBJ whole genome shotgun (WGS) entry which is preliminary data.</text>
</comment>
<evidence type="ECO:0000313" key="2">
    <source>
        <dbReference type="EMBL" id="CAH1218547.1"/>
    </source>
</evidence>
<dbReference type="InterPro" id="IPR000182">
    <property type="entry name" value="GNAT_dom"/>
</dbReference>
<dbReference type="Pfam" id="PF13673">
    <property type="entry name" value="Acetyltransf_10"/>
    <property type="match status" value="1"/>
</dbReference>
<protein>
    <recommendedName>
        <fullName evidence="1">N-acetyltransferase domain-containing protein</fullName>
    </recommendedName>
</protein>
<sequence>MLQFEQASSDDELFLYELYAETRREELSVLNWQEEQEQAFLRMQFDAQRRSYRFQYSELRQEIVMFEQRRAGQLTTAVTEHAVVLVDVTLLPDCRNQGIGTEIITGLQQHAAALGLNLRLHVLQHNRAKRLYDRMGFQVTGEQPPYLSMEWKLPDSQSYYAEGGE</sequence>
<gene>
    <name evidence="2" type="ORF">PAECIP111893_04442</name>
</gene>
<proteinExistence type="predicted"/>